<keyword evidence="2" id="KW-0472">Membrane</keyword>
<feature type="compositionally biased region" description="Low complexity" evidence="1">
    <location>
        <begin position="10"/>
        <end position="25"/>
    </location>
</feature>
<dbReference type="KEGG" id="crd:CRES_0546"/>
<sequence>MDNVTPNPQSDSPNAAASVAPSPASERSKREVASAPGTPALALFMDVLGVALFALFARIAHQTEEMPLNFSGWMQTVWPFLLGAVAGWVLLTLTGKVARATALSSGVIVWLCTAIAGLTIWGIRHGEIPHWSFIIVASVMSGLLLLGWRAITGKRAGRAAHGVKK</sequence>
<feature type="region of interest" description="Disordered" evidence="1">
    <location>
        <begin position="1"/>
        <end position="31"/>
    </location>
</feature>
<feature type="transmembrane region" description="Helical" evidence="2">
    <location>
        <begin position="40"/>
        <end position="60"/>
    </location>
</feature>
<dbReference type="Proteomes" id="UP000000492">
    <property type="component" value="Chromosome"/>
</dbReference>
<dbReference type="eggNOG" id="ENOG5031JFQ">
    <property type="taxonomic scope" value="Bacteria"/>
</dbReference>
<feature type="transmembrane region" description="Helical" evidence="2">
    <location>
        <begin position="72"/>
        <end position="91"/>
    </location>
</feature>
<dbReference type="EMBL" id="CP002857">
    <property type="protein sequence ID" value="AEI08908.1"/>
    <property type="molecule type" value="Genomic_DNA"/>
</dbReference>
<dbReference type="HOGENOM" id="CLU_089113_2_0_11"/>
<keyword evidence="2" id="KW-0812">Transmembrane</keyword>
<accession>F8DYR6</accession>
<dbReference type="STRING" id="662755.CRES_0546"/>
<evidence type="ECO:0000256" key="2">
    <source>
        <dbReference type="SAM" id="Phobius"/>
    </source>
</evidence>
<keyword evidence="4" id="KW-1185">Reference proteome</keyword>
<name>F8DYR6_CORRG</name>
<evidence type="ECO:0000256" key="1">
    <source>
        <dbReference type="SAM" id="MobiDB-lite"/>
    </source>
</evidence>
<feature type="transmembrane region" description="Helical" evidence="2">
    <location>
        <begin position="129"/>
        <end position="148"/>
    </location>
</feature>
<evidence type="ECO:0000313" key="4">
    <source>
        <dbReference type="Proteomes" id="UP000000492"/>
    </source>
</evidence>
<reference evidence="3 4" key="1">
    <citation type="journal article" date="2012" name="BMC Genomics">
        <title>Complete genome sequence, lifestyle, and multi-drug resistance of the human pathogen Corynebacterium resistens DSM 45100 isolated from blood samples of a leukemia patient.</title>
        <authorList>
            <person name="Schroder J."/>
            <person name="Maus I."/>
            <person name="Meyer K."/>
            <person name="Wordemann S."/>
            <person name="Blom J."/>
            <person name="Jaenicke S."/>
            <person name="Schneider J."/>
            <person name="Trost E."/>
            <person name="Tauch A."/>
        </authorList>
    </citation>
    <scope>NUCLEOTIDE SEQUENCE [LARGE SCALE GENOMIC DNA]</scope>
    <source>
        <strain evidence="4">DSM 45100 / JCM 12819 / CCUG 50093 / GTC 2026 / SICGH 158</strain>
    </source>
</reference>
<dbReference type="RefSeq" id="WP_013887933.1">
    <property type="nucleotide sequence ID" value="NC_015673.1"/>
</dbReference>
<evidence type="ECO:0000313" key="3">
    <source>
        <dbReference type="EMBL" id="AEI08908.1"/>
    </source>
</evidence>
<proteinExistence type="predicted"/>
<protein>
    <submittedName>
        <fullName evidence="3">Membrane protein</fullName>
    </submittedName>
</protein>
<keyword evidence="2" id="KW-1133">Transmembrane helix</keyword>
<organism evidence="3 4">
    <name type="scientific">Corynebacterium resistens (strain DSM 45100 / JCM 12819 / GTC 2026 / SICGH 158)</name>
    <dbReference type="NCBI Taxonomy" id="662755"/>
    <lineage>
        <taxon>Bacteria</taxon>
        <taxon>Bacillati</taxon>
        <taxon>Actinomycetota</taxon>
        <taxon>Actinomycetes</taxon>
        <taxon>Mycobacteriales</taxon>
        <taxon>Corynebacteriaceae</taxon>
        <taxon>Corynebacterium</taxon>
    </lineage>
</organism>
<dbReference type="InterPro" id="IPR021414">
    <property type="entry name" value="DUF3054"/>
</dbReference>
<dbReference type="AlphaFoldDB" id="F8DYR6"/>
<feature type="transmembrane region" description="Helical" evidence="2">
    <location>
        <begin position="103"/>
        <end position="123"/>
    </location>
</feature>
<dbReference type="Pfam" id="PF11255">
    <property type="entry name" value="DUF3054"/>
    <property type="match status" value="1"/>
</dbReference>
<gene>
    <name evidence="3" type="ordered locus">CRES_0546</name>
</gene>